<protein>
    <submittedName>
        <fullName evidence="1">Uncharacterized protein</fullName>
    </submittedName>
</protein>
<dbReference type="HOGENOM" id="CLU_2637893_0_0_1"/>
<name>E9CS13_COCPS</name>
<evidence type="ECO:0000313" key="2">
    <source>
        <dbReference type="Proteomes" id="UP000002497"/>
    </source>
</evidence>
<proteinExistence type="predicted"/>
<dbReference type="VEuPathDB" id="FungiDB:CPSG_00435"/>
<evidence type="ECO:0000313" key="1">
    <source>
        <dbReference type="EMBL" id="EFW22536.1"/>
    </source>
</evidence>
<dbReference type="Proteomes" id="UP000002497">
    <property type="component" value="Unassembled WGS sequence"/>
</dbReference>
<dbReference type="AlphaFoldDB" id="E9CS13"/>
<reference evidence="2" key="2">
    <citation type="submission" date="2010-03" db="EMBL/GenBank/DDBJ databases">
        <title>The genome sequence of Coccidioides posadasii strain Silveira.</title>
        <authorList>
            <consortium name="The Broad Institute Genome Sequencing Center for Infectious Disease"/>
            <person name="Neafsey D."/>
            <person name="Orbach M."/>
            <person name="Henn M.R."/>
            <person name="Cole G.T."/>
            <person name="Galgiani J."/>
            <person name="Gardner M.J."/>
            <person name="Kirkland T.N."/>
            <person name="Taylor J.W."/>
            <person name="Young S.K."/>
            <person name="Zeng Q."/>
            <person name="Koehrsen M."/>
            <person name="Alvarado L."/>
            <person name="Berlin A."/>
            <person name="Borenstein D."/>
            <person name="Chapman S.B."/>
            <person name="Chen Z."/>
            <person name="Engels R."/>
            <person name="Freedman E."/>
            <person name="Gellesch M."/>
            <person name="Goldberg J."/>
            <person name="Griggs A."/>
            <person name="Gujja S."/>
            <person name="Heilman E."/>
            <person name="Heiman D."/>
            <person name="Howarth C."/>
            <person name="Jen D."/>
            <person name="Larson L."/>
            <person name="Mehta T."/>
            <person name="Neiman D."/>
            <person name="Park D."/>
            <person name="Pearson M."/>
            <person name="Richards J."/>
            <person name="Roberts A."/>
            <person name="Saif S."/>
            <person name="Shea T."/>
            <person name="Shenoy N."/>
            <person name="Sisk P."/>
            <person name="Stolte C."/>
            <person name="Sykes S."/>
            <person name="Walk T."/>
            <person name="White J."/>
            <person name="Yandava C."/>
            <person name="Haas B."/>
            <person name="Nusbaum C."/>
            <person name="Birren B."/>
        </authorList>
    </citation>
    <scope>NUCLEOTIDE SEQUENCE [LARGE SCALE GENOMIC DNA]</scope>
    <source>
        <strain evidence="2">RMSCC 757 / Silveira</strain>
    </source>
</reference>
<accession>E9CS13</accession>
<gene>
    <name evidence="1" type="ORF">CPSG_00435</name>
</gene>
<organism evidence="2">
    <name type="scientific">Coccidioides posadasii (strain RMSCC 757 / Silveira)</name>
    <name type="common">Valley fever fungus</name>
    <dbReference type="NCBI Taxonomy" id="443226"/>
    <lineage>
        <taxon>Eukaryota</taxon>
        <taxon>Fungi</taxon>
        <taxon>Dikarya</taxon>
        <taxon>Ascomycota</taxon>
        <taxon>Pezizomycotina</taxon>
        <taxon>Eurotiomycetes</taxon>
        <taxon>Eurotiomycetidae</taxon>
        <taxon>Onygenales</taxon>
        <taxon>Onygenaceae</taxon>
        <taxon>Coccidioides</taxon>
    </lineage>
</organism>
<reference evidence="2" key="1">
    <citation type="journal article" date="2010" name="Genome Res.">
        <title>Population genomic sequencing of Coccidioides fungi reveals recent hybridization and transposon control.</title>
        <authorList>
            <person name="Neafsey D.E."/>
            <person name="Barker B.M."/>
            <person name="Sharpton T.J."/>
            <person name="Stajich J.E."/>
            <person name="Park D.J."/>
            <person name="Whiston E."/>
            <person name="Hung C.-Y."/>
            <person name="McMahan C."/>
            <person name="White J."/>
            <person name="Sykes S."/>
            <person name="Heiman D."/>
            <person name="Young S."/>
            <person name="Zeng Q."/>
            <person name="Abouelleil A."/>
            <person name="Aftuck L."/>
            <person name="Bessette D."/>
            <person name="Brown A."/>
            <person name="FitzGerald M."/>
            <person name="Lui A."/>
            <person name="Macdonald J.P."/>
            <person name="Priest M."/>
            <person name="Orbach M.J."/>
            <person name="Galgiani J.N."/>
            <person name="Kirkland T.N."/>
            <person name="Cole G.T."/>
            <person name="Birren B.W."/>
            <person name="Henn M.R."/>
            <person name="Taylor J.W."/>
            <person name="Rounsley S.D."/>
        </authorList>
    </citation>
    <scope>NUCLEOTIDE SEQUENCE [LARGE SCALE GENOMIC DNA]</scope>
    <source>
        <strain evidence="2">RMSCC 757 / Silveira</strain>
    </source>
</reference>
<dbReference type="EMBL" id="GL636486">
    <property type="protein sequence ID" value="EFW22536.1"/>
    <property type="molecule type" value="Genomic_DNA"/>
</dbReference>
<sequence length="77" mass="8958">MVLQLSKQSCSDDEGFLYRYIRVRARLRCFLKSSRFRYNCTVSQDFNGMESNQGMNRTRNGRLHCANLLMEASGNLV</sequence>
<keyword evidence="2" id="KW-1185">Reference proteome</keyword>